<name>A0AAE1TLQ2_9EUCA</name>
<evidence type="ECO:0000313" key="3">
    <source>
        <dbReference type="Proteomes" id="UP001292094"/>
    </source>
</evidence>
<evidence type="ECO:0000313" key="2">
    <source>
        <dbReference type="EMBL" id="KAK4289907.1"/>
    </source>
</evidence>
<comment type="caution">
    <text evidence="2">The sequence shown here is derived from an EMBL/GenBank/DDBJ whole genome shotgun (WGS) entry which is preliminary data.</text>
</comment>
<feature type="region of interest" description="Disordered" evidence="1">
    <location>
        <begin position="1"/>
        <end position="127"/>
    </location>
</feature>
<feature type="compositionally biased region" description="Basic and acidic residues" evidence="1">
    <location>
        <begin position="78"/>
        <end position="116"/>
    </location>
</feature>
<feature type="compositionally biased region" description="Basic residues" evidence="1">
    <location>
        <begin position="56"/>
        <end position="68"/>
    </location>
</feature>
<dbReference type="EMBL" id="JAWZYT010005671">
    <property type="protein sequence ID" value="KAK4289907.1"/>
    <property type="molecule type" value="Genomic_DNA"/>
</dbReference>
<dbReference type="AlphaFoldDB" id="A0AAE1TLQ2"/>
<feature type="compositionally biased region" description="Low complexity" evidence="1">
    <location>
        <begin position="117"/>
        <end position="127"/>
    </location>
</feature>
<reference evidence="2" key="1">
    <citation type="submission" date="2023-11" db="EMBL/GenBank/DDBJ databases">
        <title>Genome assemblies of two species of porcelain crab, Petrolisthes cinctipes and Petrolisthes manimaculis (Anomura: Porcellanidae).</title>
        <authorList>
            <person name="Angst P."/>
        </authorList>
    </citation>
    <scope>NUCLEOTIDE SEQUENCE</scope>
    <source>
        <strain evidence="2">PB745_02</strain>
        <tissue evidence="2">Gill</tissue>
    </source>
</reference>
<accession>A0AAE1TLQ2</accession>
<protein>
    <submittedName>
        <fullName evidence="2">Uncharacterized protein</fullName>
    </submittedName>
</protein>
<feature type="compositionally biased region" description="Polar residues" evidence="1">
    <location>
        <begin position="36"/>
        <end position="55"/>
    </location>
</feature>
<keyword evidence="3" id="KW-1185">Reference proteome</keyword>
<organism evidence="2 3">
    <name type="scientific">Petrolisthes manimaculis</name>
    <dbReference type="NCBI Taxonomy" id="1843537"/>
    <lineage>
        <taxon>Eukaryota</taxon>
        <taxon>Metazoa</taxon>
        <taxon>Ecdysozoa</taxon>
        <taxon>Arthropoda</taxon>
        <taxon>Crustacea</taxon>
        <taxon>Multicrustacea</taxon>
        <taxon>Malacostraca</taxon>
        <taxon>Eumalacostraca</taxon>
        <taxon>Eucarida</taxon>
        <taxon>Decapoda</taxon>
        <taxon>Pleocyemata</taxon>
        <taxon>Anomura</taxon>
        <taxon>Galatheoidea</taxon>
        <taxon>Porcellanidae</taxon>
        <taxon>Petrolisthes</taxon>
    </lineage>
</organism>
<dbReference type="Proteomes" id="UP001292094">
    <property type="component" value="Unassembled WGS sequence"/>
</dbReference>
<evidence type="ECO:0000256" key="1">
    <source>
        <dbReference type="SAM" id="MobiDB-lite"/>
    </source>
</evidence>
<proteinExistence type="predicted"/>
<gene>
    <name evidence="2" type="ORF">Pmani_037157</name>
</gene>
<sequence>MSREPADTPEGPEQVESEGMWRCSVSVKEDEGDGATNPSAKQITSTRDTRNNTMRPQKKTRVKGKRTRERNNNSNATRNEEIEKKFEEMLKETGVEFNKRTRERNNTINATRKEEMGNTTNENTGMTDFKFQNLVGKWEKLMKEDREVESNN</sequence>